<dbReference type="GO" id="GO:1990281">
    <property type="term" value="C:efflux pump complex"/>
    <property type="evidence" value="ECO:0007669"/>
    <property type="project" value="TreeGrafter"/>
</dbReference>
<accession>A0A2T0AUT3</accession>
<evidence type="ECO:0000256" key="3">
    <source>
        <dbReference type="ARBA" id="ARBA00022448"/>
    </source>
</evidence>
<keyword evidence="8" id="KW-0175">Coiled coil</keyword>
<evidence type="ECO:0000256" key="2">
    <source>
        <dbReference type="ARBA" id="ARBA00007613"/>
    </source>
</evidence>
<protein>
    <submittedName>
        <fullName evidence="10">Outer membrane efflux protein</fullName>
    </submittedName>
</protein>
<keyword evidence="6" id="KW-0472">Membrane</keyword>
<comment type="similarity">
    <text evidence="2">Belongs to the outer membrane factor (OMF) (TC 1.B.17) family.</text>
</comment>
<evidence type="ECO:0000256" key="4">
    <source>
        <dbReference type="ARBA" id="ARBA00022452"/>
    </source>
</evidence>
<keyword evidence="5" id="KW-0812">Transmembrane</keyword>
<dbReference type="RefSeq" id="WP_245907803.1">
    <property type="nucleotide sequence ID" value="NZ_CP136419.1"/>
</dbReference>
<proteinExistence type="inferred from homology"/>
<dbReference type="PANTHER" id="PTHR30026:SF20">
    <property type="entry name" value="OUTER MEMBRANE PROTEIN TOLC"/>
    <property type="match status" value="1"/>
</dbReference>
<evidence type="ECO:0000256" key="7">
    <source>
        <dbReference type="ARBA" id="ARBA00023237"/>
    </source>
</evidence>
<evidence type="ECO:0000256" key="6">
    <source>
        <dbReference type="ARBA" id="ARBA00023136"/>
    </source>
</evidence>
<gene>
    <name evidence="10" type="ORF">MOHU_08460</name>
</gene>
<comment type="caution">
    <text evidence="10">The sequence shown here is derived from an EMBL/GenBank/DDBJ whole genome shotgun (WGS) entry which is preliminary data.</text>
</comment>
<keyword evidence="4" id="KW-1134">Transmembrane beta strand</keyword>
<evidence type="ECO:0000256" key="1">
    <source>
        <dbReference type="ARBA" id="ARBA00004442"/>
    </source>
</evidence>
<dbReference type="Proteomes" id="UP000238415">
    <property type="component" value="Unassembled WGS sequence"/>
</dbReference>
<dbReference type="InterPro" id="IPR003423">
    <property type="entry name" value="OMP_efflux"/>
</dbReference>
<evidence type="ECO:0000313" key="11">
    <source>
        <dbReference type="Proteomes" id="UP000238415"/>
    </source>
</evidence>
<dbReference type="EMBL" id="PVXM01000011">
    <property type="protein sequence ID" value="PRR74247.1"/>
    <property type="molecule type" value="Genomic_DNA"/>
</dbReference>
<keyword evidence="7" id="KW-0998">Cell outer membrane</keyword>
<evidence type="ECO:0000256" key="5">
    <source>
        <dbReference type="ARBA" id="ARBA00022692"/>
    </source>
</evidence>
<dbReference type="Pfam" id="PF02321">
    <property type="entry name" value="OEP"/>
    <property type="match status" value="1"/>
</dbReference>
<feature type="coiled-coil region" evidence="8">
    <location>
        <begin position="300"/>
        <end position="358"/>
    </location>
</feature>
<dbReference type="Gene3D" id="1.20.1600.10">
    <property type="entry name" value="Outer membrane efflux proteins (OEP)"/>
    <property type="match status" value="2"/>
</dbReference>
<organism evidence="10 11">
    <name type="scientific">Neomoorella humiferrea</name>
    <dbReference type="NCBI Taxonomy" id="676965"/>
    <lineage>
        <taxon>Bacteria</taxon>
        <taxon>Bacillati</taxon>
        <taxon>Bacillota</taxon>
        <taxon>Clostridia</taxon>
        <taxon>Neomoorellales</taxon>
        <taxon>Neomoorellaceae</taxon>
        <taxon>Neomoorella</taxon>
    </lineage>
</organism>
<evidence type="ECO:0000256" key="8">
    <source>
        <dbReference type="SAM" id="Coils"/>
    </source>
</evidence>
<sequence length="373" mass="40895">MRKILRKILTAFVGALLIIAFAVPTAIAASSKDGNGTGEVISLQQAVDMAIKNDETLKSALAEIDRTRALRENAQENMSFTPVEGGYNGAYGPQIEASWLSLLGADLNYRASQRTYQANLDTLALKVCKAYWDVQVAREKVALQEKVMQQALLNLQNARAAVQAGTAAASTLTAAESAWKQAEDSLTAAKHTLDSAYTTFNNLVGLDAGARPLLQEEPAYSPLDIANLEYEVQRVLENDPNVWKAQQNIDVKRWSATMMYSSGSYTPYDARQAELQQAEYTLETVKEATALKTRSLYYQIKSLEENYSAAQAALSAAQEKLRVEQAKAQVGMNTKADVIAAEVDVAKAQEALDELVRNHAYLKLAFEKPWAMS</sequence>
<dbReference type="AlphaFoldDB" id="A0A2T0AUT3"/>
<keyword evidence="3" id="KW-0813">Transport</keyword>
<dbReference type="PANTHER" id="PTHR30026">
    <property type="entry name" value="OUTER MEMBRANE PROTEIN TOLC"/>
    <property type="match status" value="1"/>
</dbReference>
<feature type="signal peptide" evidence="9">
    <location>
        <begin position="1"/>
        <end position="28"/>
    </location>
</feature>
<keyword evidence="9" id="KW-0732">Signal</keyword>
<evidence type="ECO:0000313" key="10">
    <source>
        <dbReference type="EMBL" id="PRR74247.1"/>
    </source>
</evidence>
<dbReference type="InterPro" id="IPR051906">
    <property type="entry name" value="TolC-like"/>
</dbReference>
<keyword evidence="11" id="KW-1185">Reference proteome</keyword>
<evidence type="ECO:0000256" key="9">
    <source>
        <dbReference type="SAM" id="SignalP"/>
    </source>
</evidence>
<name>A0A2T0AUT3_9FIRM</name>
<dbReference type="GO" id="GO:0015562">
    <property type="term" value="F:efflux transmembrane transporter activity"/>
    <property type="evidence" value="ECO:0007669"/>
    <property type="project" value="InterPro"/>
</dbReference>
<dbReference type="GO" id="GO:0009279">
    <property type="term" value="C:cell outer membrane"/>
    <property type="evidence" value="ECO:0007669"/>
    <property type="project" value="UniProtKB-SubCell"/>
</dbReference>
<comment type="subcellular location">
    <subcellularLocation>
        <location evidence="1">Cell outer membrane</location>
    </subcellularLocation>
</comment>
<feature type="chain" id="PRO_5015405794" evidence="9">
    <location>
        <begin position="29"/>
        <end position="373"/>
    </location>
</feature>
<dbReference type="GO" id="GO:0015288">
    <property type="term" value="F:porin activity"/>
    <property type="evidence" value="ECO:0007669"/>
    <property type="project" value="TreeGrafter"/>
</dbReference>
<reference evidence="10 11" key="1">
    <citation type="submission" date="2018-03" db="EMBL/GenBank/DDBJ databases">
        <title>Genome sequence of Moorella humiferrea DSM 23265.</title>
        <authorList>
            <person name="Poehlein A."/>
            <person name="Daniel R."/>
        </authorList>
    </citation>
    <scope>NUCLEOTIDE SEQUENCE [LARGE SCALE GENOMIC DNA]</scope>
    <source>
        <strain evidence="10 11">DSM 23265</strain>
    </source>
</reference>
<dbReference type="SUPFAM" id="SSF56954">
    <property type="entry name" value="Outer membrane efflux proteins (OEP)"/>
    <property type="match status" value="1"/>
</dbReference>